<name>A0ACC0NJB9_RHOML</name>
<proteinExistence type="predicted"/>
<keyword evidence="2" id="KW-1185">Reference proteome</keyword>
<reference evidence="1" key="1">
    <citation type="submission" date="2022-02" db="EMBL/GenBank/DDBJ databases">
        <title>Plant Genome Project.</title>
        <authorList>
            <person name="Zhang R.-G."/>
        </authorList>
    </citation>
    <scope>NUCLEOTIDE SEQUENCE</scope>
    <source>
        <strain evidence="1">AT1</strain>
    </source>
</reference>
<evidence type="ECO:0000313" key="2">
    <source>
        <dbReference type="Proteomes" id="UP001062846"/>
    </source>
</evidence>
<sequence>MKNLPSDCSCTIRKLMKLRGLGQGFVKHIPNIGDGQGTFLWLHNWHPLYKLFGDRAPDNLDRNINAKASSIILNGQWNWPRPSSNLIQQIKNSVPSSLLPQQDRSDDIVWTVSPNGQ</sequence>
<protein>
    <submittedName>
        <fullName evidence="1">Uncharacterized protein</fullName>
    </submittedName>
</protein>
<comment type="caution">
    <text evidence="1">The sequence shown here is derived from an EMBL/GenBank/DDBJ whole genome shotgun (WGS) entry which is preliminary data.</text>
</comment>
<accession>A0ACC0NJB9</accession>
<gene>
    <name evidence="1" type="ORF">RHMOL_Rhmol05G0004700</name>
</gene>
<organism evidence="1 2">
    <name type="scientific">Rhododendron molle</name>
    <name type="common">Chinese azalea</name>
    <name type="synonym">Azalea mollis</name>
    <dbReference type="NCBI Taxonomy" id="49168"/>
    <lineage>
        <taxon>Eukaryota</taxon>
        <taxon>Viridiplantae</taxon>
        <taxon>Streptophyta</taxon>
        <taxon>Embryophyta</taxon>
        <taxon>Tracheophyta</taxon>
        <taxon>Spermatophyta</taxon>
        <taxon>Magnoliopsida</taxon>
        <taxon>eudicotyledons</taxon>
        <taxon>Gunneridae</taxon>
        <taxon>Pentapetalae</taxon>
        <taxon>asterids</taxon>
        <taxon>Ericales</taxon>
        <taxon>Ericaceae</taxon>
        <taxon>Ericoideae</taxon>
        <taxon>Rhodoreae</taxon>
        <taxon>Rhododendron</taxon>
    </lineage>
</organism>
<dbReference type="EMBL" id="CM046392">
    <property type="protein sequence ID" value="KAI8553305.1"/>
    <property type="molecule type" value="Genomic_DNA"/>
</dbReference>
<evidence type="ECO:0000313" key="1">
    <source>
        <dbReference type="EMBL" id="KAI8553305.1"/>
    </source>
</evidence>
<dbReference type="Proteomes" id="UP001062846">
    <property type="component" value="Chromosome 5"/>
</dbReference>